<reference evidence="3" key="1">
    <citation type="submission" date="2025-08" db="UniProtKB">
        <authorList>
            <consortium name="RefSeq"/>
        </authorList>
    </citation>
    <scope>IDENTIFICATION</scope>
    <source>
        <tissue evidence="3">Tentacle</tissue>
    </source>
</reference>
<feature type="compositionally biased region" description="Basic and acidic residues" evidence="1">
    <location>
        <begin position="132"/>
        <end position="141"/>
    </location>
</feature>
<accession>A0A6P8HJ05</accession>
<gene>
    <name evidence="3" type="primary">LOC116291775</name>
</gene>
<dbReference type="RefSeq" id="XP_031554843.1">
    <property type="nucleotide sequence ID" value="XM_031698983.1"/>
</dbReference>
<organism evidence="2 3">
    <name type="scientific">Actinia tenebrosa</name>
    <name type="common">Australian red waratah sea anemone</name>
    <dbReference type="NCBI Taxonomy" id="6105"/>
    <lineage>
        <taxon>Eukaryota</taxon>
        <taxon>Metazoa</taxon>
        <taxon>Cnidaria</taxon>
        <taxon>Anthozoa</taxon>
        <taxon>Hexacorallia</taxon>
        <taxon>Actiniaria</taxon>
        <taxon>Actiniidae</taxon>
        <taxon>Actinia</taxon>
    </lineage>
</organism>
<feature type="region of interest" description="Disordered" evidence="1">
    <location>
        <begin position="121"/>
        <end position="154"/>
    </location>
</feature>
<keyword evidence="2" id="KW-1185">Reference proteome</keyword>
<proteinExistence type="predicted"/>
<evidence type="ECO:0000313" key="3">
    <source>
        <dbReference type="RefSeq" id="XP_031554843.1"/>
    </source>
</evidence>
<name>A0A6P8HJ05_ACTTE</name>
<dbReference type="OrthoDB" id="10011386at2759"/>
<feature type="compositionally biased region" description="Polar residues" evidence="1">
    <location>
        <begin position="121"/>
        <end position="131"/>
    </location>
</feature>
<protein>
    <submittedName>
        <fullName evidence="3">Uncharacterized protein LOC116291775</fullName>
    </submittedName>
</protein>
<dbReference type="InParanoid" id="A0A6P8HJ05"/>
<dbReference type="GeneID" id="116291775"/>
<dbReference type="KEGG" id="aten:116291775"/>
<dbReference type="Proteomes" id="UP000515163">
    <property type="component" value="Unplaced"/>
</dbReference>
<evidence type="ECO:0000256" key="1">
    <source>
        <dbReference type="SAM" id="MobiDB-lite"/>
    </source>
</evidence>
<evidence type="ECO:0000313" key="2">
    <source>
        <dbReference type="Proteomes" id="UP000515163"/>
    </source>
</evidence>
<sequence length="154" mass="17120">METALSKLHVYSQDRSIWTANCQLSRCLSTRTGNSKFCKDHCKLAKENGVPTELRAFLHEYCGIPRKTDDSTLNEHVQSSDVEKVESKRKQLPIGNSSSELTKIQGTSSFLTKNQGLLTVNTESADTSSDPCNKDTGEKQKTLQKMVPRSPPLC</sequence>
<feature type="region of interest" description="Disordered" evidence="1">
    <location>
        <begin position="78"/>
        <end position="100"/>
    </location>
</feature>
<dbReference type="AlphaFoldDB" id="A0A6P8HJ05"/>